<dbReference type="SUPFAM" id="SSF51735">
    <property type="entry name" value="NAD(P)-binding Rossmann-fold domains"/>
    <property type="match status" value="1"/>
</dbReference>
<dbReference type="InterPro" id="IPR036291">
    <property type="entry name" value="NAD(P)-bd_dom_sf"/>
</dbReference>
<dbReference type="Gene3D" id="3.40.50.720">
    <property type="entry name" value="NAD(P)-binding Rossmann-like Domain"/>
    <property type="match status" value="1"/>
</dbReference>
<dbReference type="Proteomes" id="UP001160390">
    <property type="component" value="Unassembled WGS sequence"/>
</dbReference>
<name>A0AA35Q507_9HYPO</name>
<dbReference type="EMBL" id="CABFNP030001012">
    <property type="protein sequence ID" value="CAI6090524.1"/>
    <property type="molecule type" value="Genomic_DNA"/>
</dbReference>
<sequence length="135" mass="13930">MTTPVWFITAASSGFGREIALQALQRGHTVVATARNADRIAHLRDAGAHTLALDVTADPATLKAVADDVIARFGRVDYLINAAGYILDAAIEEATPKEIFDAFNTNVFGAEPGPPSSPSAAWAAGSAAPPTASTP</sequence>
<comment type="similarity">
    <text evidence="1">Belongs to the short-chain dehydrogenases/reductases (SDR) family.</text>
</comment>
<evidence type="ECO:0000256" key="3">
    <source>
        <dbReference type="SAM" id="MobiDB-lite"/>
    </source>
</evidence>
<dbReference type="Pfam" id="PF00106">
    <property type="entry name" value="adh_short"/>
    <property type="match status" value="1"/>
</dbReference>
<evidence type="ECO:0000256" key="2">
    <source>
        <dbReference type="ARBA" id="ARBA00023002"/>
    </source>
</evidence>
<protein>
    <submittedName>
        <fullName evidence="4">Uncharacterized protein</fullName>
    </submittedName>
</protein>
<evidence type="ECO:0000313" key="4">
    <source>
        <dbReference type="EMBL" id="CAI6090524.1"/>
    </source>
</evidence>
<keyword evidence="2" id="KW-0560">Oxidoreductase</keyword>
<dbReference type="PANTHER" id="PTHR43976:SF16">
    <property type="entry name" value="SHORT-CHAIN DEHYDROGENASE_REDUCTASE FAMILY PROTEIN"/>
    <property type="match status" value="1"/>
</dbReference>
<feature type="non-terminal residue" evidence="4">
    <location>
        <position position="135"/>
    </location>
</feature>
<dbReference type="PANTHER" id="PTHR43976">
    <property type="entry name" value="SHORT CHAIN DEHYDROGENASE"/>
    <property type="match status" value="1"/>
</dbReference>
<keyword evidence="5" id="KW-1185">Reference proteome</keyword>
<dbReference type="InterPro" id="IPR051911">
    <property type="entry name" value="SDR_oxidoreductase"/>
</dbReference>
<gene>
    <name evidence="4" type="ORF">CCHLO57077_00001878</name>
</gene>
<accession>A0AA35Q507</accession>
<dbReference type="InterPro" id="IPR002347">
    <property type="entry name" value="SDR_fam"/>
</dbReference>
<feature type="compositionally biased region" description="Low complexity" evidence="3">
    <location>
        <begin position="118"/>
        <end position="135"/>
    </location>
</feature>
<reference evidence="4" key="1">
    <citation type="submission" date="2023-01" db="EMBL/GenBank/DDBJ databases">
        <authorList>
            <person name="Piombo E."/>
        </authorList>
    </citation>
    <scope>NUCLEOTIDE SEQUENCE</scope>
</reference>
<dbReference type="GO" id="GO:0016491">
    <property type="term" value="F:oxidoreductase activity"/>
    <property type="evidence" value="ECO:0007669"/>
    <property type="project" value="UniProtKB-KW"/>
</dbReference>
<organism evidence="4 5">
    <name type="scientific">Clonostachys chloroleuca</name>
    <dbReference type="NCBI Taxonomy" id="1926264"/>
    <lineage>
        <taxon>Eukaryota</taxon>
        <taxon>Fungi</taxon>
        <taxon>Dikarya</taxon>
        <taxon>Ascomycota</taxon>
        <taxon>Pezizomycotina</taxon>
        <taxon>Sordariomycetes</taxon>
        <taxon>Hypocreomycetidae</taxon>
        <taxon>Hypocreales</taxon>
        <taxon>Bionectriaceae</taxon>
        <taxon>Clonostachys</taxon>
    </lineage>
</organism>
<evidence type="ECO:0000256" key="1">
    <source>
        <dbReference type="ARBA" id="ARBA00006484"/>
    </source>
</evidence>
<dbReference type="AlphaFoldDB" id="A0AA35Q507"/>
<evidence type="ECO:0000313" key="5">
    <source>
        <dbReference type="Proteomes" id="UP001160390"/>
    </source>
</evidence>
<feature type="region of interest" description="Disordered" evidence="3">
    <location>
        <begin position="108"/>
        <end position="135"/>
    </location>
</feature>
<proteinExistence type="inferred from homology"/>
<comment type="caution">
    <text evidence="4">The sequence shown here is derived from an EMBL/GenBank/DDBJ whole genome shotgun (WGS) entry which is preliminary data.</text>
</comment>